<accession>A0A221C8Z5</accession>
<sequence>MQPNLGKKNAEVTCENAEKEKITNINIGPSLGLTLHYSSTHQPIQHTILQLYQLTLYLSSFRFQICSNMSFETETIYDQSYPSSLYASEEESDLYLDYPPFSPPILRDDQEAQRPTYPWIPHGLPTSAQPEQDEDDCKYPPHVLEQMSDTGLSREPEVYFHKVRLLRFHLGQMQEEREKLRERVEEQKKEQKEKEEMIKIKDEMVKMLEDQLKAQEEEIKELQREADMLLENWVWVNLNPEGLMLEVFERKSSMRKQERKLKGPENKLKARKRTKEVHESGVTKRYNTRSGKNWRMV</sequence>
<organism evidence="3">
    <name type="scientific">Pseudopithomyces chartarum</name>
    <dbReference type="NCBI Taxonomy" id="1892770"/>
    <lineage>
        <taxon>Eukaryota</taxon>
        <taxon>Fungi</taxon>
        <taxon>Dikarya</taxon>
        <taxon>Ascomycota</taxon>
        <taxon>Pezizomycotina</taxon>
        <taxon>Dothideomycetes</taxon>
        <taxon>Pleosporomycetidae</taxon>
        <taxon>Pleosporales</taxon>
        <taxon>Massarineae</taxon>
        <taxon>Didymosphaeriaceae</taxon>
        <taxon>Pseudopithomyces</taxon>
    </lineage>
</organism>
<feature type="compositionally biased region" description="Basic and acidic residues" evidence="2">
    <location>
        <begin position="254"/>
        <end position="268"/>
    </location>
</feature>
<evidence type="ECO:0000256" key="2">
    <source>
        <dbReference type="SAM" id="MobiDB-lite"/>
    </source>
</evidence>
<keyword evidence="1" id="KW-0175">Coiled coil</keyword>
<protein>
    <submittedName>
        <fullName evidence="3">Uncharacterized protein</fullName>
    </submittedName>
</protein>
<feature type="region of interest" description="Disordered" evidence="2">
    <location>
        <begin position="254"/>
        <end position="297"/>
    </location>
</feature>
<geneLocation type="mitochondrion" evidence="3"/>
<reference evidence="3" key="1">
    <citation type="submission" date="2017-03" db="EMBL/GenBank/DDBJ databases">
        <authorList>
            <person name="Afonso C.L."/>
            <person name="Miller P.J."/>
            <person name="Scott M.A."/>
            <person name="Spackman E."/>
            <person name="Goraichik I."/>
            <person name="Dimitrov K.M."/>
            <person name="Suarez D.L."/>
            <person name="Swayne D.E."/>
        </authorList>
    </citation>
    <scope>NUCLEOTIDE SEQUENCE</scope>
</reference>
<gene>
    <name evidence="3" type="primary">orf297</name>
</gene>
<evidence type="ECO:0000313" key="3">
    <source>
        <dbReference type="EMBL" id="ASL69807.1"/>
    </source>
</evidence>
<dbReference type="AlphaFoldDB" id="A0A221C8Z5"/>
<dbReference type="RefSeq" id="YP_009415162.1">
    <property type="nucleotide sequence ID" value="NC_035636.1"/>
</dbReference>
<feature type="coiled-coil region" evidence="1">
    <location>
        <begin position="170"/>
        <end position="232"/>
    </location>
</feature>
<proteinExistence type="predicted"/>
<dbReference type="GeneID" id="33901334"/>
<name>A0A221C8Z5_9PLEO</name>
<dbReference type="EMBL" id="KY792993">
    <property type="protein sequence ID" value="ASL69807.1"/>
    <property type="molecule type" value="Genomic_DNA"/>
</dbReference>
<keyword evidence="3" id="KW-0496">Mitochondrion</keyword>
<feature type="region of interest" description="Disordered" evidence="2">
    <location>
        <begin position="115"/>
        <end position="135"/>
    </location>
</feature>
<evidence type="ECO:0000256" key="1">
    <source>
        <dbReference type="SAM" id="Coils"/>
    </source>
</evidence>